<dbReference type="PIRSF" id="PIRSF000428">
    <property type="entry name" value="P_Ac_trans"/>
    <property type="match status" value="1"/>
</dbReference>
<dbReference type="InterPro" id="IPR042112">
    <property type="entry name" value="P_AcTrfase_dom2"/>
</dbReference>
<dbReference type="GO" id="GO:0008959">
    <property type="term" value="F:phosphate acetyltransferase activity"/>
    <property type="evidence" value="ECO:0007669"/>
    <property type="project" value="UniProtKB-EC"/>
</dbReference>
<dbReference type="RefSeq" id="WP_255034518.1">
    <property type="nucleotide sequence ID" value="NZ_CP101414.1"/>
</dbReference>
<gene>
    <name evidence="11" type="primary">pta</name>
    <name evidence="10" type="ORF">LNO68_00060</name>
    <name evidence="11" type="ORF">LNO71_00060</name>
</gene>
<comment type="similarity">
    <text evidence="3">Belongs to the phosphate acetyltransferase and butyryltransferase family.</text>
</comment>
<evidence type="ECO:0000259" key="9">
    <source>
        <dbReference type="Pfam" id="PF01515"/>
    </source>
</evidence>
<evidence type="ECO:0000313" key="10">
    <source>
        <dbReference type="EMBL" id="MDC4181585.1"/>
    </source>
</evidence>
<dbReference type="PANTHER" id="PTHR43356:SF3">
    <property type="entry name" value="PHOSPHATE ACETYLTRANSFERASE"/>
    <property type="match status" value="1"/>
</dbReference>
<evidence type="ECO:0000256" key="3">
    <source>
        <dbReference type="ARBA" id="ARBA00005656"/>
    </source>
</evidence>
<evidence type="ECO:0000313" key="11">
    <source>
        <dbReference type="EMBL" id="MDC4183038.1"/>
    </source>
</evidence>
<dbReference type="NCBIfam" id="NF007233">
    <property type="entry name" value="PRK09653.1"/>
    <property type="match status" value="1"/>
</dbReference>
<dbReference type="Pfam" id="PF01515">
    <property type="entry name" value="PTA_PTB"/>
    <property type="match status" value="1"/>
</dbReference>
<feature type="domain" description="Phosphate acetyl/butaryl transferase" evidence="9">
    <location>
        <begin position="5"/>
        <end position="320"/>
    </location>
</feature>
<evidence type="ECO:0000256" key="5">
    <source>
        <dbReference type="ARBA" id="ARBA00021528"/>
    </source>
</evidence>
<dbReference type="PANTHER" id="PTHR43356">
    <property type="entry name" value="PHOSPHATE ACETYLTRANSFERASE"/>
    <property type="match status" value="1"/>
</dbReference>
<dbReference type="InterPro" id="IPR042113">
    <property type="entry name" value="P_AcTrfase_dom1"/>
</dbReference>
<evidence type="ECO:0000256" key="6">
    <source>
        <dbReference type="ARBA" id="ARBA00022679"/>
    </source>
</evidence>
<dbReference type="EC" id="2.3.1.8" evidence="4"/>
<dbReference type="Proteomes" id="UP001220940">
    <property type="component" value="Unassembled WGS sequence"/>
</dbReference>
<dbReference type="AlphaFoldDB" id="A0AAW6HPX4"/>
<dbReference type="InterPro" id="IPR012147">
    <property type="entry name" value="P_Ac_Bu_trans"/>
</dbReference>
<comment type="caution">
    <text evidence="11">The sequence shown here is derived from an EMBL/GenBank/DDBJ whole genome shotgun (WGS) entry which is preliminary data.</text>
</comment>
<evidence type="ECO:0000313" key="13">
    <source>
        <dbReference type="Proteomes" id="UP001220940"/>
    </source>
</evidence>
<dbReference type="EMBL" id="JAJHZM010000001">
    <property type="protein sequence ID" value="MDC4181585.1"/>
    <property type="molecule type" value="Genomic_DNA"/>
</dbReference>
<evidence type="ECO:0000256" key="8">
    <source>
        <dbReference type="ARBA" id="ARBA00031108"/>
    </source>
</evidence>
<evidence type="ECO:0000256" key="2">
    <source>
        <dbReference type="ARBA" id="ARBA00004989"/>
    </source>
</evidence>
<dbReference type="Gene3D" id="3.40.50.10950">
    <property type="match status" value="1"/>
</dbReference>
<evidence type="ECO:0000256" key="7">
    <source>
        <dbReference type="ARBA" id="ARBA00023315"/>
    </source>
</evidence>
<name>A0AAW6HPX4_9MOLU</name>
<dbReference type="NCBIfam" id="TIGR00651">
    <property type="entry name" value="pta"/>
    <property type="match status" value="1"/>
</dbReference>
<keyword evidence="7 11" id="KW-0012">Acyltransferase</keyword>
<dbReference type="InterPro" id="IPR002505">
    <property type="entry name" value="PTA_PTB"/>
</dbReference>
<keyword evidence="13" id="KW-1185">Reference proteome</keyword>
<dbReference type="EMBL" id="JAJHZP010000001">
    <property type="protein sequence ID" value="MDC4183038.1"/>
    <property type="molecule type" value="Genomic_DNA"/>
</dbReference>
<evidence type="ECO:0000256" key="4">
    <source>
        <dbReference type="ARBA" id="ARBA00012707"/>
    </source>
</evidence>
<dbReference type="Proteomes" id="UP001216384">
    <property type="component" value="Unassembled WGS sequence"/>
</dbReference>
<dbReference type="InterPro" id="IPR004614">
    <property type="entry name" value="P_AcTrfase"/>
</dbReference>
<evidence type="ECO:0000256" key="1">
    <source>
        <dbReference type="ARBA" id="ARBA00000705"/>
    </source>
</evidence>
<proteinExistence type="inferred from homology"/>
<reference evidence="11 13" key="1">
    <citation type="submission" date="2021-11" db="EMBL/GenBank/DDBJ databases">
        <title>Description of Mycoplasma bradburyaesp. nov.from sea birds: a tribute to a great mycoplasmologist.</title>
        <authorList>
            <person name="Ramirez A.S."/>
            <person name="Poveda C."/>
            <person name="Suarez-Perez A."/>
            <person name="Rosales R.S."/>
            <person name="Dijkman R."/>
            <person name="Feberwee A."/>
            <person name="Spergser J."/>
            <person name="Szostak M.P."/>
            <person name="Ressel L."/>
            <person name="Calabuig P."/>
            <person name="Catania S."/>
            <person name="Gobbo F."/>
            <person name="Timofte D."/>
            <person name="Poveda J.B."/>
        </authorList>
    </citation>
    <scope>NUCLEOTIDE SEQUENCE</scope>
    <source>
        <strain evidence="10 13">T158</strain>
        <strain evidence="11">T264</strain>
    </source>
</reference>
<evidence type="ECO:0000313" key="12">
    <source>
        <dbReference type="Proteomes" id="UP001216384"/>
    </source>
</evidence>
<sequence length="327" mass="36214">MSILIEELKNKIKESKKTPEILLVEGWHPYVQEAAKKLVAEKLVKPVLIFRTIDEIPADFDPRIRRYVIEKMDLSKYATYLFKLREKKGMTLEVAQEEVKKPNVLAALLVKLEEVDGEVCGKEYTTKDTLKPALQIIKTAEGEKIVGSVMVLEKGEERLVFTDCAINLYPTSEELAEIAKSTIKFSKQVLQTEKINLAMLSYSTLNSGAGESVDKVKEATKLLEESEIGKLASICGPMQFDAAYVEEVRKQKAPKLDWEKGANTFVFPNIDAGNIGYKIAQRLGGYEAIGPILTGLAKPVNDLSRGASANEIYSVAIITASQAVANK</sequence>
<dbReference type="Gene3D" id="3.40.50.10750">
    <property type="entry name" value="Isocitrate/Isopropylmalate dehydrogenase-like"/>
    <property type="match status" value="1"/>
</dbReference>
<comment type="pathway">
    <text evidence="2">Metabolic intermediate biosynthesis; acetyl-CoA biosynthesis; acetyl-CoA from acetate: step 2/2.</text>
</comment>
<accession>A0AAW6HPX4</accession>
<comment type="catalytic activity">
    <reaction evidence="1">
        <text>acetyl-CoA + phosphate = acetyl phosphate + CoA</text>
        <dbReference type="Rhea" id="RHEA:19521"/>
        <dbReference type="ChEBI" id="CHEBI:22191"/>
        <dbReference type="ChEBI" id="CHEBI:43474"/>
        <dbReference type="ChEBI" id="CHEBI:57287"/>
        <dbReference type="ChEBI" id="CHEBI:57288"/>
        <dbReference type="EC" id="2.3.1.8"/>
    </reaction>
</comment>
<organism evidence="11 12">
    <name type="scientific">Mycoplasma bradburyae</name>
    <dbReference type="NCBI Taxonomy" id="2963128"/>
    <lineage>
        <taxon>Bacteria</taxon>
        <taxon>Bacillati</taxon>
        <taxon>Mycoplasmatota</taxon>
        <taxon>Mollicutes</taxon>
        <taxon>Mycoplasmataceae</taxon>
        <taxon>Mycoplasma</taxon>
    </lineage>
</organism>
<protein>
    <recommendedName>
        <fullName evidence="5">Phosphate acetyltransferase</fullName>
        <ecNumber evidence="4">2.3.1.8</ecNumber>
    </recommendedName>
    <alternativeName>
        <fullName evidence="8">Phosphotransacetylase</fullName>
    </alternativeName>
</protein>
<dbReference type="SUPFAM" id="SSF53659">
    <property type="entry name" value="Isocitrate/Isopropylmalate dehydrogenase-like"/>
    <property type="match status" value="1"/>
</dbReference>
<keyword evidence="6 11" id="KW-0808">Transferase</keyword>
<dbReference type="InterPro" id="IPR050500">
    <property type="entry name" value="Phos_Acetyltrans/Butyryltrans"/>
</dbReference>